<dbReference type="Proteomes" id="UP000694563">
    <property type="component" value="Chromosome 29"/>
</dbReference>
<reference evidence="1" key="3">
    <citation type="submission" date="2025-09" db="UniProtKB">
        <authorList>
            <consortium name="Ensembl"/>
        </authorList>
    </citation>
    <scope>IDENTIFICATION</scope>
</reference>
<reference evidence="1" key="2">
    <citation type="submission" date="2025-08" db="UniProtKB">
        <authorList>
            <consortium name="Ensembl"/>
        </authorList>
    </citation>
    <scope>IDENTIFICATION</scope>
</reference>
<sequence length="79" mass="8646">HHVLRGREPAVGPAELSAPLSGGRIVQSRYLQFNKKDSKKVPGLPSSGVAQRKAEKVREVVWTWGSESWGKPAGVTREL</sequence>
<accession>A0A8C3UDW3</accession>
<dbReference type="AlphaFoldDB" id="A0A8C3UDW3"/>
<name>A0A8C3UDW3_CATUS</name>
<dbReference type="Ensembl" id="ENSCUST00005013612.1">
    <property type="protein sequence ID" value="ENSCUSP00005013082.1"/>
    <property type="gene ID" value="ENSCUSG00005008411.1"/>
</dbReference>
<protein>
    <submittedName>
        <fullName evidence="1">Uncharacterized protein</fullName>
    </submittedName>
</protein>
<evidence type="ECO:0000313" key="2">
    <source>
        <dbReference type="Proteomes" id="UP000694563"/>
    </source>
</evidence>
<reference evidence="1" key="1">
    <citation type="submission" date="2020-10" db="EMBL/GenBank/DDBJ databases">
        <title>Catharus ustulatus (Swainson's thrush) genome, bCatUst1, primary haplotype v2.</title>
        <authorList>
            <person name="Delmore K."/>
            <person name="Vafadar M."/>
            <person name="Formenti G."/>
            <person name="Chow W."/>
            <person name="Pelan S."/>
            <person name="Howe K."/>
            <person name="Rhie A."/>
            <person name="Mountcastle J."/>
            <person name="Haase B."/>
            <person name="Fedrigo O."/>
            <person name="Jarvis E.D."/>
        </authorList>
    </citation>
    <scope>NUCLEOTIDE SEQUENCE [LARGE SCALE GENOMIC DNA]</scope>
</reference>
<evidence type="ECO:0000313" key="1">
    <source>
        <dbReference type="Ensembl" id="ENSCUSP00005013082.1"/>
    </source>
</evidence>
<proteinExistence type="predicted"/>
<keyword evidence="2" id="KW-1185">Reference proteome</keyword>
<organism evidence="1 2">
    <name type="scientific">Catharus ustulatus</name>
    <name type="common">Russet-backed thrush</name>
    <name type="synonym">Hylocichla ustulatus</name>
    <dbReference type="NCBI Taxonomy" id="91951"/>
    <lineage>
        <taxon>Eukaryota</taxon>
        <taxon>Metazoa</taxon>
        <taxon>Chordata</taxon>
        <taxon>Craniata</taxon>
        <taxon>Vertebrata</taxon>
        <taxon>Euteleostomi</taxon>
        <taxon>Archelosauria</taxon>
        <taxon>Archosauria</taxon>
        <taxon>Dinosauria</taxon>
        <taxon>Saurischia</taxon>
        <taxon>Theropoda</taxon>
        <taxon>Coelurosauria</taxon>
        <taxon>Aves</taxon>
        <taxon>Neognathae</taxon>
        <taxon>Neoaves</taxon>
        <taxon>Telluraves</taxon>
        <taxon>Australaves</taxon>
        <taxon>Passeriformes</taxon>
        <taxon>Turdidae</taxon>
        <taxon>Catharus</taxon>
    </lineage>
</organism>